<dbReference type="GO" id="GO:0016020">
    <property type="term" value="C:membrane"/>
    <property type="evidence" value="ECO:0007669"/>
    <property type="project" value="InterPro"/>
</dbReference>
<dbReference type="InterPro" id="IPR025698">
    <property type="entry name" value="2TM_dom"/>
</dbReference>
<dbReference type="AlphaFoldDB" id="A0A2S9WSM6"/>
<dbReference type="GO" id="GO:0000155">
    <property type="term" value="F:phosphorelay sensor kinase activity"/>
    <property type="evidence" value="ECO:0007669"/>
    <property type="project" value="InterPro"/>
</dbReference>
<comment type="caution">
    <text evidence="4">The sequence shown here is derived from an EMBL/GenBank/DDBJ whole genome shotgun (WGS) entry which is preliminary data.</text>
</comment>
<keyword evidence="1" id="KW-1133">Transmembrane helix</keyword>
<keyword evidence="1" id="KW-0472">Membrane</keyword>
<dbReference type="Gene3D" id="3.30.565.10">
    <property type="entry name" value="Histidine kinase-like ATPase, C-terminal domain"/>
    <property type="match status" value="1"/>
</dbReference>
<feature type="transmembrane region" description="Helical" evidence="1">
    <location>
        <begin position="41"/>
        <end position="62"/>
    </location>
</feature>
<feature type="domain" description="Signal transduction histidine kinase internal region" evidence="2">
    <location>
        <begin position="159"/>
        <end position="238"/>
    </location>
</feature>
<organism evidence="4 5">
    <name type="scientific">Nonlabens agnitus</name>
    <dbReference type="NCBI Taxonomy" id="870484"/>
    <lineage>
        <taxon>Bacteria</taxon>
        <taxon>Pseudomonadati</taxon>
        <taxon>Bacteroidota</taxon>
        <taxon>Flavobacteriia</taxon>
        <taxon>Flavobacteriales</taxon>
        <taxon>Flavobacteriaceae</taxon>
        <taxon>Nonlabens</taxon>
    </lineage>
</organism>
<evidence type="ECO:0000259" key="3">
    <source>
        <dbReference type="Pfam" id="PF13239"/>
    </source>
</evidence>
<name>A0A2S9WSM6_9FLAO</name>
<keyword evidence="4" id="KW-0808">Transferase</keyword>
<protein>
    <submittedName>
        <fullName evidence="4">Histidine kinase</fullName>
    </submittedName>
</protein>
<keyword evidence="1" id="KW-0812">Transmembrane</keyword>
<evidence type="ECO:0000313" key="5">
    <source>
        <dbReference type="Proteomes" id="UP000239532"/>
    </source>
</evidence>
<feature type="transmembrane region" description="Helical" evidence="1">
    <location>
        <begin position="74"/>
        <end position="98"/>
    </location>
</feature>
<feature type="transmembrane region" description="Helical" evidence="1">
    <location>
        <begin position="118"/>
        <end position="139"/>
    </location>
</feature>
<dbReference type="PANTHER" id="PTHR34220">
    <property type="entry name" value="SENSOR HISTIDINE KINASE YPDA"/>
    <property type="match status" value="1"/>
</dbReference>
<dbReference type="InterPro" id="IPR050640">
    <property type="entry name" value="Bact_2-comp_sensor_kinase"/>
</dbReference>
<accession>A0A2S9WSM6</accession>
<dbReference type="Pfam" id="PF06580">
    <property type="entry name" value="His_kinase"/>
    <property type="match status" value="1"/>
</dbReference>
<sequence length="444" mass="50977">MKFNKLIRLILISILIGVGITLVNLFLSGFDTTLKDSLSNIGMNSVFAFFLTFVNEALVDYLDRFLSWQKQPVWRLITGIIGSIIVTMVTLFFLIGFIQIVIYDVTVQEYLDKQSLEWYASGVIITLIITLIFHAFFFYKELQKSKIKEQKVIAGSATAQFDALKNQLDPHFLFNSLNVLVSLIEENPEAAVHFTTSLSKVYRYVLEQRGKGLVSLEEELAFARTYVRLLKMRFEDSLDISIPDSVSNPDLQMVPLSLQLLIENAVKHNTISDSQPLKLSIYEDGNQLVVENNLHEKAVVKNSTGVGLNNIASRYALLTTDQMTIEKNKEYFKVSLPLLNKNQIQASKTEVMEVKIEEFKLVQAREKVKDMKKFYDDAVKMLFILFFLGLLNYFTGGIPWVIFPAIGMGIGLFFQYQRSFDKSIFFNSRWQQNKIKELMNDKNF</sequence>
<dbReference type="Pfam" id="PF13239">
    <property type="entry name" value="2TM"/>
    <property type="match status" value="1"/>
</dbReference>
<dbReference type="InterPro" id="IPR010559">
    <property type="entry name" value="Sig_transdc_His_kin_internal"/>
</dbReference>
<evidence type="ECO:0000256" key="1">
    <source>
        <dbReference type="SAM" id="Phobius"/>
    </source>
</evidence>
<reference evidence="4 5" key="1">
    <citation type="submission" date="2016-11" db="EMBL/GenBank/DDBJ databases">
        <title>Trade-off between light-utilization and light-protection in marine flavobacteria.</title>
        <authorList>
            <person name="Kumagai Y."/>
        </authorList>
    </citation>
    <scope>NUCLEOTIDE SEQUENCE [LARGE SCALE GENOMIC DNA]</scope>
    <source>
        <strain evidence="4 5">JCM 17109</strain>
    </source>
</reference>
<dbReference type="PANTHER" id="PTHR34220:SF7">
    <property type="entry name" value="SENSOR HISTIDINE KINASE YPDA"/>
    <property type="match status" value="1"/>
</dbReference>
<proteinExistence type="predicted"/>
<feature type="domain" description="2TM" evidence="3">
    <location>
        <begin position="363"/>
        <end position="440"/>
    </location>
</feature>
<dbReference type="RefSeq" id="WP_197709219.1">
    <property type="nucleotide sequence ID" value="NZ_MQUC01000003.1"/>
</dbReference>
<dbReference type="Proteomes" id="UP000239532">
    <property type="component" value="Unassembled WGS sequence"/>
</dbReference>
<dbReference type="EMBL" id="MQUC01000003">
    <property type="protein sequence ID" value="PRP66306.1"/>
    <property type="molecule type" value="Genomic_DNA"/>
</dbReference>
<keyword evidence="5" id="KW-1185">Reference proteome</keyword>
<keyword evidence="4" id="KW-0418">Kinase</keyword>
<evidence type="ECO:0000313" key="4">
    <source>
        <dbReference type="EMBL" id="PRP66306.1"/>
    </source>
</evidence>
<gene>
    <name evidence="4" type="ORF">BST86_03970</name>
</gene>
<evidence type="ECO:0000259" key="2">
    <source>
        <dbReference type="Pfam" id="PF06580"/>
    </source>
</evidence>
<dbReference type="InterPro" id="IPR036890">
    <property type="entry name" value="HATPase_C_sf"/>
</dbReference>
<feature type="transmembrane region" description="Helical" evidence="1">
    <location>
        <begin position="7"/>
        <end position="29"/>
    </location>
</feature>